<dbReference type="STRING" id="54915.ADS79_03145"/>
<dbReference type="InterPro" id="IPR036412">
    <property type="entry name" value="HAD-like_sf"/>
</dbReference>
<dbReference type="GO" id="GO:0006281">
    <property type="term" value="P:DNA repair"/>
    <property type="evidence" value="ECO:0007669"/>
    <property type="project" value="TreeGrafter"/>
</dbReference>
<dbReference type="EMBL" id="LGIQ01000002">
    <property type="protein sequence ID" value="KNB74692.1"/>
    <property type="molecule type" value="Genomic_DNA"/>
</dbReference>
<dbReference type="Gene3D" id="3.40.50.1000">
    <property type="entry name" value="HAD superfamily/HAD-like"/>
    <property type="match status" value="2"/>
</dbReference>
<comment type="caution">
    <text evidence="2">The sequence shown here is derived from an EMBL/GenBank/DDBJ whole genome shotgun (WGS) entry which is preliminary data.</text>
</comment>
<evidence type="ECO:0008006" key="5">
    <source>
        <dbReference type="Google" id="ProtNLM"/>
    </source>
</evidence>
<dbReference type="PANTHER" id="PTHR43434">
    <property type="entry name" value="PHOSPHOGLYCOLATE PHOSPHATASE"/>
    <property type="match status" value="1"/>
</dbReference>
<dbReference type="SUPFAM" id="SSF56784">
    <property type="entry name" value="HAD-like"/>
    <property type="match status" value="1"/>
</dbReference>
<reference evidence="2" key="2">
    <citation type="submission" date="2015-07" db="EMBL/GenBank/DDBJ databases">
        <title>MeaNS - Measles Nucleotide Surveillance Program.</title>
        <authorList>
            <person name="Tran T."/>
            <person name="Druce J."/>
        </authorList>
    </citation>
    <scope>NUCLEOTIDE SEQUENCE</scope>
    <source>
        <strain evidence="2">DSM 9887</strain>
    </source>
</reference>
<dbReference type="Proteomes" id="UP000319578">
    <property type="component" value="Unassembled WGS sequence"/>
</dbReference>
<sequence length="149" mass="16901">MRTILFDFDGTVADTLPLIYNAFRSTFQRHLNQHFSDEQIVALFGPTETEMIRKQLPIHEHEAALTHFFDVYTNEHQQLQNPAGIIRMLDAFLAAMKQLHATPEETIFVGDSDADTIAGRAAGLKTVGLEKRRVRPHESTSDAPFPSFY</sequence>
<evidence type="ECO:0000313" key="1">
    <source>
        <dbReference type="EMBL" id="GED67656.1"/>
    </source>
</evidence>
<evidence type="ECO:0000313" key="3">
    <source>
        <dbReference type="Proteomes" id="UP000036834"/>
    </source>
</evidence>
<dbReference type="GO" id="GO:0008967">
    <property type="term" value="F:phosphoglycolate phosphatase activity"/>
    <property type="evidence" value="ECO:0007669"/>
    <property type="project" value="TreeGrafter"/>
</dbReference>
<accession>A0A0K9Z1E8</accession>
<dbReference type="PANTHER" id="PTHR43434:SF1">
    <property type="entry name" value="PHOSPHOGLYCOLATE PHOSPHATASE"/>
    <property type="match status" value="1"/>
</dbReference>
<dbReference type="Pfam" id="PF13242">
    <property type="entry name" value="Hydrolase_like"/>
    <property type="match status" value="1"/>
</dbReference>
<evidence type="ECO:0000313" key="4">
    <source>
        <dbReference type="Proteomes" id="UP000319578"/>
    </source>
</evidence>
<gene>
    <name evidence="2" type="ORF">ADS79_03145</name>
    <name evidence="1" type="ORF">BRE01_13580</name>
</gene>
<reference evidence="3" key="1">
    <citation type="submission" date="2015-07" db="EMBL/GenBank/DDBJ databases">
        <title>Genome sequencing project for genomic taxonomy and phylogenomics of Bacillus-like bacteria.</title>
        <authorList>
            <person name="Liu B."/>
            <person name="Wang J."/>
            <person name="Zhu Y."/>
            <person name="Liu G."/>
            <person name="Chen Q."/>
            <person name="Chen Z."/>
            <person name="Lan J."/>
            <person name="Che J."/>
            <person name="Ge C."/>
            <person name="Shi H."/>
            <person name="Pan Z."/>
            <person name="Liu X."/>
        </authorList>
    </citation>
    <scope>NUCLEOTIDE SEQUENCE [LARGE SCALE GENOMIC DNA]</scope>
    <source>
        <strain evidence="3">DSM 9887</strain>
    </source>
</reference>
<keyword evidence="4" id="KW-1185">Reference proteome</keyword>
<dbReference type="RefSeq" id="WP_049736946.1">
    <property type="nucleotide sequence ID" value="NZ_BJON01000006.1"/>
</dbReference>
<dbReference type="InterPro" id="IPR023214">
    <property type="entry name" value="HAD_sf"/>
</dbReference>
<dbReference type="InterPro" id="IPR050155">
    <property type="entry name" value="HAD-like_hydrolase_sf"/>
</dbReference>
<organism evidence="2 3">
    <name type="scientific">Brevibacillus reuszeri</name>
    <dbReference type="NCBI Taxonomy" id="54915"/>
    <lineage>
        <taxon>Bacteria</taxon>
        <taxon>Bacillati</taxon>
        <taxon>Bacillota</taxon>
        <taxon>Bacilli</taxon>
        <taxon>Bacillales</taxon>
        <taxon>Paenibacillaceae</taxon>
        <taxon>Brevibacillus</taxon>
    </lineage>
</organism>
<dbReference type="PATRIC" id="fig|54915.3.peg.5805"/>
<dbReference type="Pfam" id="PF13419">
    <property type="entry name" value="HAD_2"/>
    <property type="match status" value="1"/>
</dbReference>
<dbReference type="EMBL" id="BJON01000006">
    <property type="protein sequence ID" value="GED67656.1"/>
    <property type="molecule type" value="Genomic_DNA"/>
</dbReference>
<dbReference type="AlphaFoldDB" id="A0A0K9Z1E8"/>
<dbReference type="Proteomes" id="UP000036834">
    <property type="component" value="Unassembled WGS sequence"/>
</dbReference>
<proteinExistence type="predicted"/>
<name>A0A0K9Z1E8_9BACL</name>
<protein>
    <recommendedName>
        <fullName evidence="5">Haloacid dehalogenase</fullName>
    </recommendedName>
</protein>
<evidence type="ECO:0000313" key="2">
    <source>
        <dbReference type="EMBL" id="KNB74692.1"/>
    </source>
</evidence>
<reference evidence="1 4" key="3">
    <citation type="submission" date="2019-06" db="EMBL/GenBank/DDBJ databases">
        <title>Whole genome shotgun sequence of Brevibacillus reuszeri NBRC 15719.</title>
        <authorList>
            <person name="Hosoyama A."/>
            <person name="Uohara A."/>
            <person name="Ohji S."/>
            <person name="Ichikawa N."/>
        </authorList>
    </citation>
    <scope>NUCLEOTIDE SEQUENCE [LARGE SCALE GENOMIC DNA]</scope>
    <source>
        <strain evidence="1 4">NBRC 15719</strain>
    </source>
</reference>
<dbReference type="InterPro" id="IPR023198">
    <property type="entry name" value="PGP-like_dom2"/>
</dbReference>
<dbReference type="InterPro" id="IPR041492">
    <property type="entry name" value="HAD_2"/>
</dbReference>
<dbReference type="OrthoDB" id="9797743at2"/>
<dbReference type="Gene3D" id="1.10.150.240">
    <property type="entry name" value="Putative phosphatase, domain 2"/>
    <property type="match status" value="1"/>
</dbReference>